<evidence type="ECO:0000313" key="3">
    <source>
        <dbReference type="EMBL" id="GFG67062.1"/>
    </source>
</evidence>
<evidence type="ECO:0000313" key="4">
    <source>
        <dbReference type="Proteomes" id="UP000465306"/>
    </source>
</evidence>
<gene>
    <name evidence="3" type="ORF">MKUB_45520</name>
</gene>
<keyword evidence="4" id="KW-1185">Reference proteome</keyword>
<organism evidence="3 4">
    <name type="scientific">Mycobacterium kubicae</name>
    <dbReference type="NCBI Taxonomy" id="120959"/>
    <lineage>
        <taxon>Bacteria</taxon>
        <taxon>Bacillati</taxon>
        <taxon>Actinomycetota</taxon>
        <taxon>Actinomycetes</taxon>
        <taxon>Mycobacteriales</taxon>
        <taxon>Mycobacteriaceae</taxon>
        <taxon>Mycobacterium</taxon>
        <taxon>Mycobacterium simiae complex</taxon>
    </lineage>
</organism>
<feature type="region of interest" description="Disordered" evidence="1">
    <location>
        <begin position="78"/>
        <end position="145"/>
    </location>
</feature>
<feature type="domain" description="Transposase IS110-like N-terminal" evidence="2">
    <location>
        <begin position="7"/>
        <end position="78"/>
    </location>
</feature>
<proteinExistence type="predicted"/>
<dbReference type="Pfam" id="PF01548">
    <property type="entry name" value="DEDD_Tnp_IS110"/>
    <property type="match status" value="1"/>
</dbReference>
<reference evidence="3 4" key="1">
    <citation type="journal article" date="2019" name="Emerg. Microbes Infect.">
        <title>Comprehensive subspecies identification of 175 nontuberculous mycobacteria species based on 7547 genomic profiles.</title>
        <authorList>
            <person name="Matsumoto Y."/>
            <person name="Kinjo T."/>
            <person name="Motooka D."/>
            <person name="Nabeya D."/>
            <person name="Jung N."/>
            <person name="Uechi K."/>
            <person name="Horii T."/>
            <person name="Iida T."/>
            <person name="Fujita J."/>
            <person name="Nakamura S."/>
        </authorList>
    </citation>
    <scope>NUCLEOTIDE SEQUENCE [LARGE SCALE GENOMIC DNA]</scope>
    <source>
        <strain evidence="3 4">JCM 13573</strain>
    </source>
</reference>
<evidence type="ECO:0000256" key="1">
    <source>
        <dbReference type="SAM" id="MobiDB-lite"/>
    </source>
</evidence>
<evidence type="ECO:0000259" key="2">
    <source>
        <dbReference type="Pfam" id="PF01548"/>
    </source>
</evidence>
<protein>
    <recommendedName>
        <fullName evidence="2">Transposase IS110-like N-terminal domain-containing protein</fullName>
    </recommendedName>
</protein>
<accession>A0ABQ1BTJ6</accession>
<name>A0ABQ1BTJ6_9MYCO</name>
<comment type="caution">
    <text evidence="3">The sequence shown here is derived from an EMBL/GenBank/DDBJ whole genome shotgun (WGS) entry which is preliminary data.</text>
</comment>
<dbReference type="EMBL" id="BLKU01000005">
    <property type="protein sequence ID" value="GFG67062.1"/>
    <property type="molecule type" value="Genomic_DNA"/>
</dbReference>
<sequence>MSTPIKTFYAAAVVDVGGALLATASFGADREGYRALIEWAAQFGTVLRFGIEGTGSYGRGLASAVRRHGHEVIEVARPNRQDRHRRGKSLPSTPKTRCAPAGDTGQTPTRHSCIGPCIQPPHRTRRLRRPTHHRRQNQTRNHALP</sequence>
<dbReference type="Proteomes" id="UP000465306">
    <property type="component" value="Unassembled WGS sequence"/>
</dbReference>
<feature type="compositionally biased region" description="Basic residues" evidence="1">
    <location>
        <begin position="122"/>
        <end position="137"/>
    </location>
</feature>
<dbReference type="RefSeq" id="WP_371869952.1">
    <property type="nucleotide sequence ID" value="NZ_BLKU01000005.1"/>
</dbReference>
<dbReference type="InterPro" id="IPR002525">
    <property type="entry name" value="Transp_IS110-like_N"/>
</dbReference>